<proteinExistence type="predicted"/>
<dbReference type="EMBL" id="AGNL01006460">
    <property type="protein sequence ID" value="EJK72021.1"/>
    <property type="molecule type" value="Genomic_DNA"/>
</dbReference>
<protein>
    <recommendedName>
        <fullName evidence="3">Amine oxidase domain-containing protein</fullName>
    </recommendedName>
</protein>
<evidence type="ECO:0008006" key="3">
    <source>
        <dbReference type="Google" id="ProtNLM"/>
    </source>
</evidence>
<evidence type="ECO:0000313" key="2">
    <source>
        <dbReference type="Proteomes" id="UP000266841"/>
    </source>
</evidence>
<evidence type="ECO:0000313" key="1">
    <source>
        <dbReference type="EMBL" id="EJK72021.1"/>
    </source>
</evidence>
<accession>K0TES2</accession>
<comment type="caution">
    <text evidence="1">The sequence shown here is derived from an EMBL/GenBank/DDBJ whole genome shotgun (WGS) entry which is preliminary data.</text>
</comment>
<dbReference type="Proteomes" id="UP000266841">
    <property type="component" value="Unassembled WGS sequence"/>
</dbReference>
<dbReference type="AlphaFoldDB" id="K0TES2"/>
<reference evidence="1 2" key="1">
    <citation type="journal article" date="2012" name="Genome Biol.">
        <title>Genome and low-iron response of an oceanic diatom adapted to chronic iron limitation.</title>
        <authorList>
            <person name="Lommer M."/>
            <person name="Specht M."/>
            <person name="Roy A.S."/>
            <person name="Kraemer L."/>
            <person name="Andreson R."/>
            <person name="Gutowska M.A."/>
            <person name="Wolf J."/>
            <person name="Bergner S.V."/>
            <person name="Schilhabel M.B."/>
            <person name="Klostermeier U.C."/>
            <person name="Beiko R.G."/>
            <person name="Rosenstiel P."/>
            <person name="Hippler M."/>
            <person name="Laroche J."/>
        </authorList>
    </citation>
    <scope>NUCLEOTIDE SEQUENCE [LARGE SCALE GENOMIC DNA]</scope>
    <source>
        <strain evidence="1 2">CCMP1005</strain>
    </source>
</reference>
<gene>
    <name evidence="1" type="ORF">THAOC_06484</name>
</gene>
<name>K0TES2_THAOC</name>
<dbReference type="OrthoDB" id="2161133at2759"/>
<sequence length="71" mass="7552">VLSGVPYDSTMHSLAPTQDEEDGVFLSFVADDELALYQAGDMVSCYTPGMEGAALSGMDAADHVLARLNER</sequence>
<keyword evidence="2" id="KW-1185">Reference proteome</keyword>
<feature type="non-terminal residue" evidence="1">
    <location>
        <position position="1"/>
    </location>
</feature>
<organism evidence="1 2">
    <name type="scientific">Thalassiosira oceanica</name>
    <name type="common">Marine diatom</name>
    <dbReference type="NCBI Taxonomy" id="159749"/>
    <lineage>
        <taxon>Eukaryota</taxon>
        <taxon>Sar</taxon>
        <taxon>Stramenopiles</taxon>
        <taxon>Ochrophyta</taxon>
        <taxon>Bacillariophyta</taxon>
        <taxon>Coscinodiscophyceae</taxon>
        <taxon>Thalassiosirophycidae</taxon>
        <taxon>Thalassiosirales</taxon>
        <taxon>Thalassiosiraceae</taxon>
        <taxon>Thalassiosira</taxon>
    </lineage>
</organism>